<reference evidence="4 5" key="1">
    <citation type="journal article" date="2014" name="Gene">
        <title>A comparative genomic analysis of the alkalitolerant soil bacterium Bacillus lehensis G1.</title>
        <authorList>
            <person name="Noor Y.M."/>
            <person name="Samsulrizal N.H."/>
            <person name="Jema'on N.A."/>
            <person name="Low K.O."/>
            <person name="Ramli A.N."/>
            <person name="Alias N.I."/>
            <person name="Damis S.I."/>
            <person name="Fuzi S.F."/>
            <person name="Isa M.N."/>
            <person name="Murad A.M."/>
            <person name="Raih M.F."/>
            <person name="Bakar F.D."/>
            <person name="Najimudin N."/>
            <person name="Mahadi N.M."/>
            <person name="Illias R.M."/>
        </authorList>
    </citation>
    <scope>NUCLEOTIDE SEQUENCE [LARGE SCALE GENOMIC DNA]</scope>
    <source>
        <strain evidence="4 5">G1</strain>
    </source>
</reference>
<dbReference type="RefSeq" id="WP_038479802.1">
    <property type="nucleotide sequence ID" value="NZ_CP003923.1"/>
</dbReference>
<dbReference type="EMBL" id="CP003923">
    <property type="protein sequence ID" value="AIC94427.1"/>
    <property type="molecule type" value="Genomic_DNA"/>
</dbReference>
<gene>
    <name evidence="4" type="ORF">BleG1_1849</name>
</gene>
<accession>A0A060LW52</accession>
<dbReference type="KEGG" id="ble:BleG1_1849"/>
<evidence type="ECO:0000256" key="1">
    <source>
        <dbReference type="SAM" id="MobiDB-lite"/>
    </source>
</evidence>
<dbReference type="HOGENOM" id="CLU_067278_1_0_9"/>
<feature type="signal peptide" evidence="2">
    <location>
        <begin position="1"/>
        <end position="23"/>
    </location>
</feature>
<dbReference type="STRING" id="1246626.BleG1_1849"/>
<sequence length="250" mass="26501">MKKALLFTVIATVTLSFSSLAKAENGGTYDSNGSVQFIPNKDITEPLDPENPNPEEPVTPIDPTDPTGPNPGTPGPLSIDYASSLNFGENEISTKDRVYAAKAQELSDGRFVPNYVQITDNRGSNAGWSLHVKQNGQFENENAQHTTLTGASISFSEPTVKGTLNDVSAPAATNSFQLDPEGASTLVMSAVEGAGAGTWVNHFGNLTSLENGDVITPAIELFVPGVTPKDNTEYRTSLTWTLSDVPGNNN</sequence>
<feature type="compositionally biased region" description="Polar residues" evidence="1">
    <location>
        <begin position="28"/>
        <end position="37"/>
    </location>
</feature>
<keyword evidence="2" id="KW-0732">Signal</keyword>
<dbReference type="InterPro" id="IPR027994">
    <property type="entry name" value="WxL_dom"/>
</dbReference>
<organism evidence="4 5">
    <name type="scientific">Shouchella lehensis G1</name>
    <dbReference type="NCBI Taxonomy" id="1246626"/>
    <lineage>
        <taxon>Bacteria</taxon>
        <taxon>Bacillati</taxon>
        <taxon>Bacillota</taxon>
        <taxon>Bacilli</taxon>
        <taxon>Bacillales</taxon>
        <taxon>Bacillaceae</taxon>
        <taxon>Shouchella</taxon>
    </lineage>
</organism>
<evidence type="ECO:0000313" key="4">
    <source>
        <dbReference type="EMBL" id="AIC94427.1"/>
    </source>
</evidence>
<name>A0A060LW52_9BACI</name>
<feature type="domain" description="WxL" evidence="3">
    <location>
        <begin position="26"/>
        <end position="246"/>
    </location>
</feature>
<dbReference type="AlphaFoldDB" id="A0A060LW52"/>
<feature type="chain" id="PRO_5001588421" description="WxL domain-containing protein" evidence="2">
    <location>
        <begin position="24"/>
        <end position="250"/>
    </location>
</feature>
<evidence type="ECO:0000256" key="2">
    <source>
        <dbReference type="SAM" id="SignalP"/>
    </source>
</evidence>
<protein>
    <recommendedName>
        <fullName evidence="3">WxL domain-containing protein</fullName>
    </recommendedName>
</protein>
<evidence type="ECO:0000313" key="5">
    <source>
        <dbReference type="Proteomes" id="UP000027142"/>
    </source>
</evidence>
<dbReference type="eggNOG" id="ENOG50318NI">
    <property type="taxonomic scope" value="Bacteria"/>
</dbReference>
<keyword evidence="5" id="KW-1185">Reference proteome</keyword>
<evidence type="ECO:0000259" key="3">
    <source>
        <dbReference type="Pfam" id="PF13731"/>
    </source>
</evidence>
<dbReference type="Proteomes" id="UP000027142">
    <property type="component" value="Chromosome"/>
</dbReference>
<dbReference type="OrthoDB" id="2356942at2"/>
<dbReference type="PATRIC" id="fig|1246626.3.peg.1844"/>
<proteinExistence type="predicted"/>
<feature type="region of interest" description="Disordered" evidence="1">
    <location>
        <begin position="28"/>
        <end position="78"/>
    </location>
</feature>
<dbReference type="Pfam" id="PF13731">
    <property type="entry name" value="WxL"/>
    <property type="match status" value="1"/>
</dbReference>